<dbReference type="OrthoDB" id="22945at10239"/>
<accession>Q6WHW3</accession>
<keyword evidence="3" id="KW-1185">Reference proteome</keyword>
<organismHost>
    <name type="scientific">Vibrio parahaemolyticus</name>
    <dbReference type="NCBI Taxonomy" id="670"/>
</organismHost>
<sequence>MQMDRVLELESQIAALQRELQDERNRCRHTRVTYEFKSNTGNYDPHSDCYWNEVQCIDCGSRMHFDSDDDNVNYRLAGVIGSEGKVEKHDYETYLKVKKELE</sequence>
<protein>
    <submittedName>
        <fullName evidence="2">Uncharacterized protein</fullName>
    </submittedName>
</protein>
<dbReference type="KEGG" id="vg:2545840"/>
<evidence type="ECO:0000256" key="1">
    <source>
        <dbReference type="SAM" id="Coils"/>
    </source>
</evidence>
<proteinExistence type="predicted"/>
<gene>
    <name evidence="2" type="ORF">KVP40.0191</name>
</gene>
<name>Q6WHW3_BPKVM</name>
<keyword evidence="1" id="KW-0175">Coiled coil</keyword>
<evidence type="ECO:0000313" key="3">
    <source>
        <dbReference type="Proteomes" id="UP000001785"/>
    </source>
</evidence>
<feature type="coiled-coil region" evidence="1">
    <location>
        <begin position="6"/>
        <end position="33"/>
    </location>
</feature>
<dbReference type="RefSeq" id="NP_899437.1">
    <property type="nucleotide sequence ID" value="NC_005083.2"/>
</dbReference>
<dbReference type="Proteomes" id="UP000001785">
    <property type="component" value="Segment"/>
</dbReference>
<reference evidence="2 3" key="1">
    <citation type="journal article" date="2003" name="J. Bacteriol.">
        <title>Complete genome sequence of the broad-host-range vibriophage KVP40: comparative genomics of a T4-related bacteriophage.</title>
        <authorList>
            <person name="Miller E."/>
            <person name="Heidelberg J."/>
            <person name="Eisen J."/>
            <person name="Nelson W."/>
            <person name="Durkin A."/>
            <person name="Ciecko A."/>
            <person name="Feldblyum T."/>
            <person name="White O."/>
            <person name="Paulsen I."/>
            <person name="Nierman W."/>
            <person name="Lee J."/>
            <person name="Szczypinski B."/>
            <person name="Fraser C."/>
        </authorList>
    </citation>
    <scope>NUCLEOTIDE SEQUENCE</scope>
    <source>
        <strain evidence="3">Isolate Vibrio parahaemolyticus/Japan/Matsuzaki /1991</strain>
    </source>
</reference>
<dbReference type="GeneID" id="2545840"/>
<evidence type="ECO:0000313" key="2">
    <source>
        <dbReference type="EMBL" id="AAQ64260.1"/>
    </source>
</evidence>
<dbReference type="EMBL" id="AY283928">
    <property type="protein sequence ID" value="AAQ64260.1"/>
    <property type="molecule type" value="Genomic_DNA"/>
</dbReference>
<organism evidence="2 3">
    <name type="scientific">Vibrio phage KVP40 (isolate Vibrio parahaemolyticus/Japan/Matsuzaki/1991)</name>
    <name type="common">KVP40</name>
    <name type="synonym">Bacteriophage KVP40</name>
    <dbReference type="NCBI Taxonomy" id="75320"/>
    <lineage>
        <taxon>Viruses</taxon>
        <taxon>Duplodnaviria</taxon>
        <taxon>Heunggongvirae</taxon>
        <taxon>Uroviricota</taxon>
        <taxon>Caudoviricetes</taxon>
        <taxon>Pantevenvirales</taxon>
        <taxon>Straboviridae</taxon>
        <taxon>Schizotequatrovirus</taxon>
        <taxon>Schizotequatrovirus KVP40</taxon>
    </lineage>
</organism>